<feature type="chain" id="PRO_5014695188" evidence="1">
    <location>
        <begin position="20"/>
        <end position="78"/>
    </location>
</feature>
<name>A0A2M4CC27_9DIPT</name>
<accession>A0A2M4CC27</accession>
<feature type="signal peptide" evidence="1">
    <location>
        <begin position="1"/>
        <end position="19"/>
    </location>
</feature>
<dbReference type="EMBL" id="GGFJ01013736">
    <property type="protein sequence ID" value="MBW62877.1"/>
    <property type="molecule type" value="Transcribed_RNA"/>
</dbReference>
<reference evidence="2" key="1">
    <citation type="submission" date="2018-01" db="EMBL/GenBank/DDBJ databases">
        <title>An insight into the sialome of Amazonian anophelines.</title>
        <authorList>
            <person name="Ribeiro J.M."/>
            <person name="Scarpassa V."/>
            <person name="Calvo E."/>
        </authorList>
    </citation>
    <scope>NUCLEOTIDE SEQUENCE</scope>
    <source>
        <tissue evidence="2">Salivary glands</tissue>
    </source>
</reference>
<evidence type="ECO:0000313" key="2">
    <source>
        <dbReference type="EMBL" id="MBW62877.1"/>
    </source>
</evidence>
<sequence length="78" mass="9245">MKVLHCLVIGVWLHLHCSMFPLISERPLEATGTKLLETHFNFWWRDFFKPLLRKENINGICYTSSCTKHTETSRTKHD</sequence>
<protein>
    <submittedName>
        <fullName evidence="2">Putative secreted protein</fullName>
    </submittedName>
</protein>
<proteinExistence type="predicted"/>
<organism evidence="2">
    <name type="scientific">Anopheles marajoara</name>
    <dbReference type="NCBI Taxonomy" id="58244"/>
    <lineage>
        <taxon>Eukaryota</taxon>
        <taxon>Metazoa</taxon>
        <taxon>Ecdysozoa</taxon>
        <taxon>Arthropoda</taxon>
        <taxon>Hexapoda</taxon>
        <taxon>Insecta</taxon>
        <taxon>Pterygota</taxon>
        <taxon>Neoptera</taxon>
        <taxon>Endopterygota</taxon>
        <taxon>Diptera</taxon>
        <taxon>Nematocera</taxon>
        <taxon>Culicoidea</taxon>
        <taxon>Culicidae</taxon>
        <taxon>Anophelinae</taxon>
        <taxon>Anopheles</taxon>
    </lineage>
</organism>
<evidence type="ECO:0000256" key="1">
    <source>
        <dbReference type="SAM" id="SignalP"/>
    </source>
</evidence>
<keyword evidence="1" id="KW-0732">Signal</keyword>
<dbReference type="AlphaFoldDB" id="A0A2M4CC27"/>